<feature type="binding site" evidence="11">
    <location>
        <position position="310"/>
    </location>
    <ligand>
        <name>Mg(2+)</name>
        <dbReference type="ChEBI" id="CHEBI:18420"/>
    </ligand>
</feature>
<dbReference type="PIRSF" id="PIRSF006268">
    <property type="entry name" value="ApbE"/>
    <property type="match status" value="1"/>
</dbReference>
<evidence type="ECO:0000313" key="12">
    <source>
        <dbReference type="EMBL" id="KRL45630.1"/>
    </source>
</evidence>
<dbReference type="SUPFAM" id="SSF143631">
    <property type="entry name" value="ApbE-like"/>
    <property type="match status" value="1"/>
</dbReference>
<comment type="caution">
    <text evidence="12">The sequence shown here is derived from an EMBL/GenBank/DDBJ whole genome shotgun (WGS) entry which is preliminary data.</text>
</comment>
<keyword evidence="4 10" id="KW-0808">Transferase</keyword>
<dbReference type="PATRIC" id="fig|1423769.4.peg.661"/>
<comment type="catalytic activity">
    <reaction evidence="9 10">
        <text>L-threonyl-[protein] + FAD = FMN-L-threonyl-[protein] + AMP + H(+)</text>
        <dbReference type="Rhea" id="RHEA:36847"/>
        <dbReference type="Rhea" id="RHEA-COMP:11060"/>
        <dbReference type="Rhea" id="RHEA-COMP:11061"/>
        <dbReference type="ChEBI" id="CHEBI:15378"/>
        <dbReference type="ChEBI" id="CHEBI:30013"/>
        <dbReference type="ChEBI" id="CHEBI:57692"/>
        <dbReference type="ChEBI" id="CHEBI:74257"/>
        <dbReference type="ChEBI" id="CHEBI:456215"/>
        <dbReference type="EC" id="2.7.1.180"/>
    </reaction>
</comment>
<evidence type="ECO:0000256" key="5">
    <source>
        <dbReference type="ARBA" id="ARBA00022723"/>
    </source>
</evidence>
<comment type="cofactor">
    <cofactor evidence="11">
        <name>Mg(2+)</name>
        <dbReference type="ChEBI" id="CHEBI:18420"/>
    </cofactor>
    <cofactor evidence="11">
        <name>Mn(2+)</name>
        <dbReference type="ChEBI" id="CHEBI:29035"/>
    </cofactor>
    <text evidence="11">Magnesium. Can also use manganese.</text>
</comment>
<dbReference type="PANTHER" id="PTHR30040">
    <property type="entry name" value="THIAMINE BIOSYNTHESIS LIPOPROTEIN APBE"/>
    <property type="match status" value="1"/>
</dbReference>
<keyword evidence="6 10" id="KW-0274">FAD</keyword>
<evidence type="ECO:0000256" key="2">
    <source>
        <dbReference type="ARBA" id="ARBA00016337"/>
    </source>
</evidence>
<dbReference type="AlphaFoldDB" id="A0A0R1QMR4"/>
<dbReference type="Gene3D" id="3.10.520.10">
    <property type="entry name" value="ApbE-like domains"/>
    <property type="match status" value="1"/>
</dbReference>
<comment type="similarity">
    <text evidence="10">Belongs to the ApbE family.</text>
</comment>
<dbReference type="InterPro" id="IPR003374">
    <property type="entry name" value="ApbE-like_sf"/>
</dbReference>
<evidence type="ECO:0000256" key="1">
    <source>
        <dbReference type="ARBA" id="ARBA00011955"/>
    </source>
</evidence>
<evidence type="ECO:0000256" key="7">
    <source>
        <dbReference type="ARBA" id="ARBA00022842"/>
    </source>
</evidence>
<evidence type="ECO:0000256" key="8">
    <source>
        <dbReference type="ARBA" id="ARBA00031306"/>
    </source>
</evidence>
<proteinExistence type="inferred from homology"/>
<evidence type="ECO:0000256" key="6">
    <source>
        <dbReference type="ARBA" id="ARBA00022827"/>
    </source>
</evidence>
<evidence type="ECO:0000256" key="10">
    <source>
        <dbReference type="PIRNR" id="PIRNR006268"/>
    </source>
</evidence>
<dbReference type="GO" id="GO:0016740">
    <property type="term" value="F:transferase activity"/>
    <property type="evidence" value="ECO:0007669"/>
    <property type="project" value="UniProtKB-UniRule"/>
</dbReference>
<keyword evidence="13" id="KW-1185">Reference proteome</keyword>
<feature type="binding site" evidence="11">
    <location>
        <position position="190"/>
    </location>
    <ligand>
        <name>Mg(2+)</name>
        <dbReference type="ChEBI" id="CHEBI:18420"/>
    </ligand>
</feature>
<evidence type="ECO:0000256" key="4">
    <source>
        <dbReference type="ARBA" id="ARBA00022679"/>
    </source>
</evidence>
<gene>
    <name evidence="12" type="ORF">FD01_GL000620</name>
</gene>
<keyword evidence="12" id="KW-0449">Lipoprotein</keyword>
<reference evidence="12 13" key="1">
    <citation type="journal article" date="2015" name="Genome Announc.">
        <title>Expanding the biotechnology potential of lactobacilli through comparative genomics of 213 strains and associated genera.</title>
        <authorList>
            <person name="Sun Z."/>
            <person name="Harris H.M."/>
            <person name="McCann A."/>
            <person name="Guo C."/>
            <person name="Argimon S."/>
            <person name="Zhang W."/>
            <person name="Yang X."/>
            <person name="Jeffery I.B."/>
            <person name="Cooney J.C."/>
            <person name="Kagawa T.F."/>
            <person name="Liu W."/>
            <person name="Song Y."/>
            <person name="Salvetti E."/>
            <person name="Wrobel A."/>
            <person name="Rasinkangas P."/>
            <person name="Parkhill J."/>
            <person name="Rea M.C."/>
            <person name="O'Sullivan O."/>
            <person name="Ritari J."/>
            <person name="Douillard F.P."/>
            <person name="Paul Ross R."/>
            <person name="Yang R."/>
            <person name="Briner A.E."/>
            <person name="Felis G.E."/>
            <person name="de Vos W.M."/>
            <person name="Barrangou R."/>
            <person name="Klaenhammer T.R."/>
            <person name="Caufield P.W."/>
            <person name="Cui Y."/>
            <person name="Zhang H."/>
            <person name="O'Toole P.W."/>
        </authorList>
    </citation>
    <scope>NUCLEOTIDE SEQUENCE [LARGE SCALE GENOMIC DNA]</scope>
    <source>
        <strain evidence="12 13">DSM 13343</strain>
    </source>
</reference>
<dbReference type="PANTHER" id="PTHR30040:SF2">
    <property type="entry name" value="FAD:PROTEIN FMN TRANSFERASE"/>
    <property type="match status" value="1"/>
</dbReference>
<dbReference type="Proteomes" id="UP000051790">
    <property type="component" value="Unassembled WGS sequence"/>
</dbReference>
<dbReference type="Pfam" id="PF02424">
    <property type="entry name" value="ApbE"/>
    <property type="match status" value="1"/>
</dbReference>
<dbReference type="EC" id="2.7.1.180" evidence="1 10"/>
<evidence type="ECO:0000256" key="9">
    <source>
        <dbReference type="ARBA" id="ARBA00048540"/>
    </source>
</evidence>
<keyword evidence="5 10" id="KW-0479">Metal-binding</keyword>
<sequence>MLEGIFIMKKFWIGVATLLLAVTSLAGCGQQNTTPVKKAPTLVKNPYEDTQFLMGTVVTLRVYDKGKQSALNDAFDRIKVLAKETTVNQEGSEVDAVNAQAGKKAVKVTPAIYSMIKYAKSYSDKSEGAFDLAIGPITSLWHIGFNDARKPSQAEIDAKLPLVNYKDVVLNDKKQTVYLKKHGMAIDLGGIAKGFITDQVVKVLKRDKVTTAIVDLGGNIYVLGHSPKGANKDWTVGIQDPKKSRGTAIGTVPAKNMTIVTSGIYERYLKVDGHVYSHLMDPKTGYPFENNLMGVSIITKKSVDGDALSTATFDKGLKGGMAFIEKTGYAEAIFITKDKKVYISSGLKKTFKLLPNSGYTLAELK</sequence>
<dbReference type="EMBL" id="AZEU01000120">
    <property type="protein sequence ID" value="KRL45630.1"/>
    <property type="molecule type" value="Genomic_DNA"/>
</dbReference>
<protein>
    <recommendedName>
        <fullName evidence="2 10">FAD:protein FMN transferase</fullName>
        <ecNumber evidence="1 10">2.7.1.180</ecNumber>
    </recommendedName>
    <alternativeName>
        <fullName evidence="8 10">Flavin transferase</fullName>
    </alternativeName>
</protein>
<keyword evidence="7 10" id="KW-0460">Magnesium</keyword>
<dbReference type="GO" id="GO:0046872">
    <property type="term" value="F:metal ion binding"/>
    <property type="evidence" value="ECO:0007669"/>
    <property type="project" value="UniProtKB-UniRule"/>
</dbReference>
<accession>A0A0R1QMR4</accession>
<organism evidence="12 13">
    <name type="scientific">Lacticaseibacillus manihotivorans DSM 13343 = JCM 12514</name>
    <dbReference type="NCBI Taxonomy" id="1423769"/>
    <lineage>
        <taxon>Bacteria</taxon>
        <taxon>Bacillati</taxon>
        <taxon>Bacillota</taxon>
        <taxon>Bacilli</taxon>
        <taxon>Lactobacillales</taxon>
        <taxon>Lactobacillaceae</taxon>
        <taxon>Lacticaseibacillus</taxon>
    </lineage>
</organism>
<evidence type="ECO:0000313" key="13">
    <source>
        <dbReference type="Proteomes" id="UP000051790"/>
    </source>
</evidence>
<keyword evidence="3 10" id="KW-0285">Flavoprotein</keyword>
<evidence type="ECO:0000256" key="3">
    <source>
        <dbReference type="ARBA" id="ARBA00022630"/>
    </source>
</evidence>
<evidence type="ECO:0000256" key="11">
    <source>
        <dbReference type="PIRSR" id="PIRSR006268-2"/>
    </source>
</evidence>
<dbReference type="InterPro" id="IPR024932">
    <property type="entry name" value="ApbE"/>
</dbReference>
<feature type="binding site" evidence="11">
    <location>
        <position position="306"/>
    </location>
    <ligand>
        <name>Mg(2+)</name>
        <dbReference type="ChEBI" id="CHEBI:18420"/>
    </ligand>
</feature>
<name>A0A0R1QMR4_9LACO</name>